<comment type="caution">
    <text evidence="2">The sequence shown here is derived from an EMBL/GenBank/DDBJ whole genome shotgun (WGS) entry which is preliminary data.</text>
</comment>
<evidence type="ECO:0000313" key="2">
    <source>
        <dbReference type="EMBL" id="TYK07799.1"/>
    </source>
</evidence>
<reference evidence="3 4" key="1">
    <citation type="submission" date="2019-08" db="EMBL/GenBank/DDBJ databases">
        <title>Draft genome sequences of two oriental melons (Cucumis melo L. var makuwa).</title>
        <authorList>
            <person name="Kwon S.-Y."/>
        </authorList>
    </citation>
    <scope>NUCLEOTIDE SEQUENCE [LARGE SCALE GENOMIC DNA]</scope>
    <source>
        <strain evidence="4">cv. Chang Bougi</strain>
        <strain evidence="3">cv. SW 3</strain>
        <tissue evidence="2">Leaf</tissue>
    </source>
</reference>
<dbReference type="Proteomes" id="UP000321393">
    <property type="component" value="Unassembled WGS sequence"/>
</dbReference>
<sequence length="197" mass="23121">MLMEVNLERFSMMVPKLLDWSELTRNSVWSIEHATAPRTRQSNTAQIIEYDDGHVEVQFQEEPHQPPIREIYSGRSSVSEYRPTTRERPILMSTSMRMAVDFEQSIPDVQYEKSKGSLSPTQTDMERRSGDIYNQINTITLEDKALYDQYYEKYVDQYTNQKDWDNIPKFLSKPEFIAKVNQKAKEASVRVINKPLT</sequence>
<evidence type="ECO:0000313" key="3">
    <source>
        <dbReference type="Proteomes" id="UP000321393"/>
    </source>
</evidence>
<evidence type="ECO:0000313" key="4">
    <source>
        <dbReference type="Proteomes" id="UP000321947"/>
    </source>
</evidence>
<protein>
    <submittedName>
        <fullName evidence="2">Uncharacterized protein</fullName>
    </submittedName>
</protein>
<gene>
    <name evidence="2" type="ORF">E5676_scaffold1737G00910</name>
    <name evidence="1" type="ORF">E6C27_scaffold673G001010</name>
</gene>
<dbReference type="Proteomes" id="UP000321947">
    <property type="component" value="Unassembled WGS sequence"/>
</dbReference>
<organism evidence="2 4">
    <name type="scientific">Cucumis melo var. makuwa</name>
    <name type="common">Oriental melon</name>
    <dbReference type="NCBI Taxonomy" id="1194695"/>
    <lineage>
        <taxon>Eukaryota</taxon>
        <taxon>Viridiplantae</taxon>
        <taxon>Streptophyta</taxon>
        <taxon>Embryophyta</taxon>
        <taxon>Tracheophyta</taxon>
        <taxon>Spermatophyta</taxon>
        <taxon>Magnoliopsida</taxon>
        <taxon>eudicotyledons</taxon>
        <taxon>Gunneridae</taxon>
        <taxon>Pentapetalae</taxon>
        <taxon>rosids</taxon>
        <taxon>fabids</taxon>
        <taxon>Cucurbitales</taxon>
        <taxon>Cucurbitaceae</taxon>
        <taxon>Benincaseae</taxon>
        <taxon>Cucumis</taxon>
    </lineage>
</organism>
<dbReference type="OrthoDB" id="1836362at2759"/>
<dbReference type="EMBL" id="SSTE01011804">
    <property type="protein sequence ID" value="KAA0050634.1"/>
    <property type="molecule type" value="Genomic_DNA"/>
</dbReference>
<proteinExistence type="predicted"/>
<accession>A0A5D3CBV5</accession>
<dbReference type="AlphaFoldDB" id="A0A5D3CBV5"/>
<evidence type="ECO:0000313" key="1">
    <source>
        <dbReference type="EMBL" id="KAA0050634.1"/>
    </source>
</evidence>
<dbReference type="EMBL" id="SSTD01013081">
    <property type="protein sequence ID" value="TYK07799.1"/>
    <property type="molecule type" value="Genomic_DNA"/>
</dbReference>
<name>A0A5D3CBV5_CUCMM</name>